<keyword evidence="1" id="KW-0472">Membrane</keyword>
<evidence type="ECO:0000313" key="3">
    <source>
        <dbReference type="Proteomes" id="UP001175227"/>
    </source>
</evidence>
<sequence>MDTLTTYALDTGLAALPPQLPTLLASLAFFTFVHLVVTPLASHAFFPDTYGKMGWRARNNCTRLIGMPALWDRVCASRWEEVRVGQLIAVSSGGVWLLVNEGTEYSELSLPSRRMGLSSLTELW</sequence>
<organism evidence="2 3">
    <name type="scientific">Armillaria novae-zelandiae</name>
    <dbReference type="NCBI Taxonomy" id="153914"/>
    <lineage>
        <taxon>Eukaryota</taxon>
        <taxon>Fungi</taxon>
        <taxon>Dikarya</taxon>
        <taxon>Basidiomycota</taxon>
        <taxon>Agaricomycotina</taxon>
        <taxon>Agaricomycetes</taxon>
        <taxon>Agaricomycetidae</taxon>
        <taxon>Agaricales</taxon>
        <taxon>Marasmiineae</taxon>
        <taxon>Physalacriaceae</taxon>
        <taxon>Armillaria</taxon>
    </lineage>
</organism>
<proteinExistence type="predicted"/>
<dbReference type="EMBL" id="JAUEPR010000006">
    <property type="protein sequence ID" value="KAK0483901.1"/>
    <property type="molecule type" value="Genomic_DNA"/>
</dbReference>
<keyword evidence="1" id="KW-0812">Transmembrane</keyword>
<comment type="caution">
    <text evidence="2">The sequence shown here is derived from an EMBL/GenBank/DDBJ whole genome shotgun (WGS) entry which is preliminary data.</text>
</comment>
<keyword evidence="1" id="KW-1133">Transmembrane helix</keyword>
<accession>A0AA39PGP8</accession>
<evidence type="ECO:0000313" key="2">
    <source>
        <dbReference type="EMBL" id="KAK0483901.1"/>
    </source>
</evidence>
<keyword evidence="3" id="KW-1185">Reference proteome</keyword>
<dbReference type="AlphaFoldDB" id="A0AA39PGP8"/>
<evidence type="ECO:0000256" key="1">
    <source>
        <dbReference type="SAM" id="Phobius"/>
    </source>
</evidence>
<feature type="transmembrane region" description="Helical" evidence="1">
    <location>
        <begin position="20"/>
        <end position="46"/>
    </location>
</feature>
<name>A0AA39PGP8_9AGAR</name>
<dbReference type="Proteomes" id="UP001175227">
    <property type="component" value="Unassembled WGS sequence"/>
</dbReference>
<protein>
    <submittedName>
        <fullName evidence="2">Uncharacterized protein</fullName>
    </submittedName>
</protein>
<reference evidence="2" key="1">
    <citation type="submission" date="2023-06" db="EMBL/GenBank/DDBJ databases">
        <authorList>
            <consortium name="Lawrence Berkeley National Laboratory"/>
            <person name="Ahrendt S."/>
            <person name="Sahu N."/>
            <person name="Indic B."/>
            <person name="Wong-Bajracharya J."/>
            <person name="Merenyi Z."/>
            <person name="Ke H.-M."/>
            <person name="Monk M."/>
            <person name="Kocsube S."/>
            <person name="Drula E."/>
            <person name="Lipzen A."/>
            <person name="Balint B."/>
            <person name="Henrissat B."/>
            <person name="Andreopoulos B."/>
            <person name="Martin F.M."/>
            <person name="Harder C.B."/>
            <person name="Rigling D."/>
            <person name="Ford K.L."/>
            <person name="Foster G.D."/>
            <person name="Pangilinan J."/>
            <person name="Papanicolaou A."/>
            <person name="Barry K."/>
            <person name="LaButti K."/>
            <person name="Viragh M."/>
            <person name="Koriabine M."/>
            <person name="Yan M."/>
            <person name="Riley R."/>
            <person name="Champramary S."/>
            <person name="Plett K.L."/>
            <person name="Tsai I.J."/>
            <person name="Slot J."/>
            <person name="Sipos G."/>
            <person name="Plett J."/>
            <person name="Nagy L.G."/>
            <person name="Grigoriev I.V."/>
        </authorList>
    </citation>
    <scope>NUCLEOTIDE SEQUENCE</scope>
    <source>
        <strain evidence="2">ICMP 16352</strain>
    </source>
</reference>
<gene>
    <name evidence="2" type="ORF">IW261DRAFT_1465707</name>
</gene>